<dbReference type="Proteomes" id="UP001234297">
    <property type="component" value="Chromosome 2"/>
</dbReference>
<comment type="caution">
    <text evidence="1">The sequence shown here is derived from an EMBL/GenBank/DDBJ whole genome shotgun (WGS) entry which is preliminary data.</text>
</comment>
<protein>
    <submittedName>
        <fullName evidence="1">Uncharacterized protein</fullName>
    </submittedName>
</protein>
<evidence type="ECO:0000313" key="2">
    <source>
        <dbReference type="Proteomes" id="UP001234297"/>
    </source>
</evidence>
<keyword evidence="2" id="KW-1185">Reference proteome</keyword>
<name>A0ACC2MIU7_PERAE</name>
<reference evidence="1 2" key="1">
    <citation type="journal article" date="2022" name="Hortic Res">
        <title>A haplotype resolved chromosomal level avocado genome allows analysis of novel avocado genes.</title>
        <authorList>
            <person name="Nath O."/>
            <person name="Fletcher S.J."/>
            <person name="Hayward A."/>
            <person name="Shaw L.M."/>
            <person name="Masouleh A.K."/>
            <person name="Furtado A."/>
            <person name="Henry R.J."/>
            <person name="Mitter N."/>
        </authorList>
    </citation>
    <scope>NUCLEOTIDE SEQUENCE [LARGE SCALE GENOMIC DNA]</scope>
    <source>
        <strain evidence="2">cv. Hass</strain>
    </source>
</reference>
<organism evidence="1 2">
    <name type="scientific">Persea americana</name>
    <name type="common">Avocado</name>
    <dbReference type="NCBI Taxonomy" id="3435"/>
    <lineage>
        <taxon>Eukaryota</taxon>
        <taxon>Viridiplantae</taxon>
        <taxon>Streptophyta</taxon>
        <taxon>Embryophyta</taxon>
        <taxon>Tracheophyta</taxon>
        <taxon>Spermatophyta</taxon>
        <taxon>Magnoliopsida</taxon>
        <taxon>Magnoliidae</taxon>
        <taxon>Laurales</taxon>
        <taxon>Lauraceae</taxon>
        <taxon>Persea</taxon>
    </lineage>
</organism>
<sequence length="180" mass="20310">MAGEDDEGERDGFCVCVRRASGRDGGRGLKRLQELHLQSNQLTDDGISPGISNLTSLVVLHLGNNKLKGSDNMREMRRERCDNGMQAKTKFKGNVPPWNGEEKAKFWALSRRCMISLTIKGHFIFRFNSSKDKAYILGLSPLSLEKKKIFFLPWSPGQDEMAWPSTAPVWIRLAGLPYHC</sequence>
<proteinExistence type="predicted"/>
<evidence type="ECO:0000313" key="1">
    <source>
        <dbReference type="EMBL" id="KAJ8645640.1"/>
    </source>
</evidence>
<accession>A0ACC2MIU7</accession>
<dbReference type="EMBL" id="CM056810">
    <property type="protein sequence ID" value="KAJ8645640.1"/>
    <property type="molecule type" value="Genomic_DNA"/>
</dbReference>
<gene>
    <name evidence="1" type="ORF">MRB53_007388</name>
</gene>